<evidence type="ECO:0000256" key="1">
    <source>
        <dbReference type="ARBA" id="ARBA00004533"/>
    </source>
</evidence>
<dbReference type="InterPro" id="IPR003593">
    <property type="entry name" value="AAA+_ATPase"/>
</dbReference>
<organism evidence="7 8">
    <name type="scientific">Brucella anthropi</name>
    <name type="common">Ochrobactrum anthropi</name>
    <dbReference type="NCBI Taxonomy" id="529"/>
    <lineage>
        <taxon>Bacteria</taxon>
        <taxon>Pseudomonadati</taxon>
        <taxon>Pseudomonadota</taxon>
        <taxon>Alphaproteobacteria</taxon>
        <taxon>Hyphomicrobiales</taxon>
        <taxon>Brucellaceae</taxon>
        <taxon>Brucella/Ochrobactrum group</taxon>
        <taxon>Brucella</taxon>
    </lineage>
</organism>
<name>A0A011THC7_BRUAN</name>
<dbReference type="SUPFAM" id="SSF52540">
    <property type="entry name" value="P-loop containing nucleoside triphosphate hydrolases"/>
    <property type="match status" value="1"/>
</dbReference>
<evidence type="ECO:0000256" key="3">
    <source>
        <dbReference type="ARBA" id="ARBA00022448"/>
    </source>
</evidence>
<dbReference type="InterPro" id="IPR027417">
    <property type="entry name" value="P-loop_NTPase"/>
</dbReference>
<dbReference type="GO" id="GO:0005524">
    <property type="term" value="F:ATP binding"/>
    <property type="evidence" value="ECO:0007669"/>
    <property type="project" value="UniProtKB-KW"/>
</dbReference>
<sequence length="310" mass="33568">MTETVILDQVTKSYGGFNAISDASFRLHAGESIALVGHNGAGKTTMIKLMLGLIRPTKGAVRVLGEDPATGAFAARLRLGYLPEHVSFNLALTGAETLGFYARLKRMPVAQNVELLERVGLAHAANRRVGTYSKGMRQRLGLAQALLGQPSVLLLDEPTTGLDPALRQSFYEVLEELRSKGTTILMSSHALTELETKVGRVIIANKGKIIADGSIDALRRISQLPLRIRVQTPDVSRLPSTTANAALRWHRLGPDIFETEAPTEGKMALVREIVAMNDNLMELDLVPPTLDELYAHFLNAGEAALAEAAE</sequence>
<protein>
    <submittedName>
        <fullName evidence="7">ABC transporter ATP-binding protein</fullName>
    </submittedName>
</protein>
<keyword evidence="5 7" id="KW-0067">ATP-binding</keyword>
<proteinExistence type="inferred from homology"/>
<dbReference type="GO" id="GO:0016887">
    <property type="term" value="F:ATP hydrolysis activity"/>
    <property type="evidence" value="ECO:0007669"/>
    <property type="project" value="InterPro"/>
</dbReference>
<dbReference type="PANTHER" id="PTHR42939:SF1">
    <property type="entry name" value="ABC TRANSPORTER ATP-BINDING PROTEIN ALBC-RELATED"/>
    <property type="match status" value="1"/>
</dbReference>
<dbReference type="PANTHER" id="PTHR42939">
    <property type="entry name" value="ABC TRANSPORTER ATP-BINDING PROTEIN ALBC-RELATED"/>
    <property type="match status" value="1"/>
</dbReference>
<dbReference type="Proteomes" id="UP000441102">
    <property type="component" value="Unassembled WGS sequence"/>
</dbReference>
<comment type="subcellular location">
    <subcellularLocation>
        <location evidence="1">Cell inner membrane</location>
    </subcellularLocation>
</comment>
<dbReference type="Gene3D" id="3.40.50.300">
    <property type="entry name" value="P-loop containing nucleotide triphosphate hydrolases"/>
    <property type="match status" value="1"/>
</dbReference>
<dbReference type="InterPro" id="IPR003439">
    <property type="entry name" value="ABC_transporter-like_ATP-bd"/>
</dbReference>
<evidence type="ECO:0000256" key="2">
    <source>
        <dbReference type="ARBA" id="ARBA00005417"/>
    </source>
</evidence>
<evidence type="ECO:0000256" key="4">
    <source>
        <dbReference type="ARBA" id="ARBA00022741"/>
    </source>
</evidence>
<dbReference type="InterPro" id="IPR017871">
    <property type="entry name" value="ABC_transporter-like_CS"/>
</dbReference>
<comment type="caution">
    <text evidence="7">The sequence shown here is derived from an EMBL/GenBank/DDBJ whole genome shotgun (WGS) entry which is preliminary data.</text>
</comment>
<evidence type="ECO:0000313" key="8">
    <source>
        <dbReference type="Proteomes" id="UP000441102"/>
    </source>
</evidence>
<dbReference type="RefSeq" id="WP_036588257.1">
    <property type="nucleotide sequence ID" value="NZ_CP044971.1"/>
</dbReference>
<feature type="domain" description="ABC transporter" evidence="6">
    <location>
        <begin position="5"/>
        <end position="231"/>
    </location>
</feature>
<dbReference type="CDD" id="cd03230">
    <property type="entry name" value="ABC_DR_subfamily_A"/>
    <property type="match status" value="1"/>
</dbReference>
<evidence type="ECO:0000256" key="5">
    <source>
        <dbReference type="ARBA" id="ARBA00022840"/>
    </source>
</evidence>
<dbReference type="PROSITE" id="PS50893">
    <property type="entry name" value="ABC_TRANSPORTER_2"/>
    <property type="match status" value="1"/>
</dbReference>
<dbReference type="SMART" id="SM00382">
    <property type="entry name" value="AAA"/>
    <property type="match status" value="1"/>
</dbReference>
<dbReference type="InterPro" id="IPR051782">
    <property type="entry name" value="ABC_Transporter_VariousFunc"/>
</dbReference>
<reference evidence="7 8" key="1">
    <citation type="submission" date="2019-09" db="EMBL/GenBank/DDBJ databases">
        <title>Taxonomic organization of the family Brucellaceae based on a phylogenomic approach.</title>
        <authorList>
            <person name="Leclercq S."/>
            <person name="Cloeckaert A."/>
            <person name="Zygmunt M.S."/>
        </authorList>
    </citation>
    <scope>NUCLEOTIDE SEQUENCE [LARGE SCALE GENOMIC DNA]</scope>
    <source>
        <strain evidence="7 8">CCUG 34461</strain>
    </source>
</reference>
<gene>
    <name evidence="7" type="ORF">F9L06_15730</name>
</gene>
<accession>A0A011THC7</accession>
<dbReference type="AlphaFoldDB" id="A0A011THC7"/>
<dbReference type="EMBL" id="WBWX01000005">
    <property type="protein sequence ID" value="KAB2796206.1"/>
    <property type="molecule type" value="Genomic_DNA"/>
</dbReference>
<dbReference type="PROSITE" id="PS00211">
    <property type="entry name" value="ABC_TRANSPORTER_1"/>
    <property type="match status" value="1"/>
</dbReference>
<dbReference type="GO" id="GO:0005886">
    <property type="term" value="C:plasma membrane"/>
    <property type="evidence" value="ECO:0007669"/>
    <property type="project" value="UniProtKB-SubCell"/>
</dbReference>
<dbReference type="Pfam" id="PF00005">
    <property type="entry name" value="ABC_tran"/>
    <property type="match status" value="1"/>
</dbReference>
<keyword evidence="3" id="KW-0813">Transport</keyword>
<evidence type="ECO:0000259" key="6">
    <source>
        <dbReference type="PROSITE" id="PS50893"/>
    </source>
</evidence>
<keyword evidence="4" id="KW-0547">Nucleotide-binding</keyword>
<comment type="similarity">
    <text evidence="2">Belongs to the ABC transporter superfamily.</text>
</comment>
<evidence type="ECO:0000313" key="7">
    <source>
        <dbReference type="EMBL" id="KAB2796206.1"/>
    </source>
</evidence>